<keyword evidence="7" id="KW-1185">Reference proteome</keyword>
<dbReference type="Gene3D" id="3.40.50.1820">
    <property type="entry name" value="alpha/beta hydrolase"/>
    <property type="match status" value="1"/>
</dbReference>
<evidence type="ECO:0000256" key="3">
    <source>
        <dbReference type="ARBA" id="ARBA00022963"/>
    </source>
</evidence>
<feature type="compositionally biased region" description="Pro residues" evidence="5">
    <location>
        <begin position="175"/>
        <end position="196"/>
    </location>
</feature>
<feature type="region of interest" description="Disordered" evidence="5">
    <location>
        <begin position="171"/>
        <end position="201"/>
    </location>
</feature>
<evidence type="ECO:0000256" key="5">
    <source>
        <dbReference type="SAM" id="MobiDB-lite"/>
    </source>
</evidence>
<dbReference type="STRING" id="1314783.A0A165PX18"/>
<reference evidence="6 7" key="1">
    <citation type="journal article" date="2016" name="Mol. Biol. Evol.">
        <title>Comparative Genomics of Early-Diverging Mushroom-Forming Fungi Provides Insights into the Origins of Lignocellulose Decay Capabilities.</title>
        <authorList>
            <person name="Nagy L.G."/>
            <person name="Riley R."/>
            <person name="Tritt A."/>
            <person name="Adam C."/>
            <person name="Daum C."/>
            <person name="Floudas D."/>
            <person name="Sun H."/>
            <person name="Yadav J.S."/>
            <person name="Pangilinan J."/>
            <person name="Larsson K.H."/>
            <person name="Matsuura K."/>
            <person name="Barry K."/>
            <person name="Labutti K."/>
            <person name="Kuo R."/>
            <person name="Ohm R.A."/>
            <person name="Bhattacharya S.S."/>
            <person name="Shirouzu T."/>
            <person name="Yoshinaga Y."/>
            <person name="Martin F.M."/>
            <person name="Grigoriev I.V."/>
            <person name="Hibbett D.S."/>
        </authorList>
    </citation>
    <scope>NUCLEOTIDE SEQUENCE [LARGE SCALE GENOMIC DNA]</scope>
    <source>
        <strain evidence="6 7">L-15889</strain>
    </source>
</reference>
<dbReference type="PANTHER" id="PTHR10272:SF0">
    <property type="entry name" value="PLATELET-ACTIVATING FACTOR ACETYLHYDROLASE"/>
    <property type="match status" value="1"/>
</dbReference>
<evidence type="ECO:0000256" key="2">
    <source>
        <dbReference type="ARBA" id="ARBA00022801"/>
    </source>
</evidence>
<dbReference type="OrthoDB" id="2363873at2759"/>
<evidence type="ECO:0000313" key="7">
    <source>
        <dbReference type="Proteomes" id="UP000076727"/>
    </source>
</evidence>
<evidence type="ECO:0000256" key="4">
    <source>
        <dbReference type="ARBA" id="ARBA00023098"/>
    </source>
</evidence>
<dbReference type="Proteomes" id="UP000076727">
    <property type="component" value="Unassembled WGS sequence"/>
</dbReference>
<sequence length="592" mass="64840">MTDVPPPATTAKPKVNKPTSFLPGAGPTEPPVLRKAPSTRSPFGALLSRTLPSYSGPYEVGVIDVEVPVVRQTFGNFIHHNVKRHHAENDPTLKGQRGLVMDTVMFSLFYPADAHQDKRKHDRVVWFPRLGQTIDGFLQMAERTPNNWYRAFAYPAAAAAIWGTTFPAHKDAPLLRPPTPSPPEPADSQRPNPPTPENRGKWPLVIFSHGVGCSRLMYSQMCGELASRGYVVAALEHRDGTSPSSKITDDKGNTKNVDWLQWSDLEWPDLETQPTDDTTLRRVQLDLRAAEVHEAIRVISRFATGQDIIRYSDPIQAPGVTTAESYDWSRWDSAVDWETPIMTGHSLGGTAALVVSARNEFNYDGVIVFDPATQRVQPWQGTIPHPLLVVNSEEFAVGREYAIFKEQIARTVKEPPHVYTIPGATHPSFSDVFLILPQRINELTGLKVSAEKVIELALGAVGDFLRGEGHKTRRRAVIGCHGNQGKGAREVTPIQPANGAAASGEEGEEPVHRKATQAWEKEKMRMIAGQEVVGDAGTTMQSLVGKGTIASDALMGQGTMPGQNPAGENVAGDGLPRRPVGKIGELVWHPYH</sequence>
<name>A0A165PX18_9APHY</name>
<gene>
    <name evidence="6" type="ORF">DAEQUDRAFT_727609</name>
</gene>
<dbReference type="Pfam" id="PF03403">
    <property type="entry name" value="PAF-AH_p_II"/>
    <property type="match status" value="1"/>
</dbReference>
<dbReference type="AlphaFoldDB" id="A0A165PX18"/>
<dbReference type="EMBL" id="KV429064">
    <property type="protein sequence ID" value="KZT68727.1"/>
    <property type="molecule type" value="Genomic_DNA"/>
</dbReference>
<feature type="region of interest" description="Disordered" evidence="5">
    <location>
        <begin position="558"/>
        <end position="579"/>
    </location>
</feature>
<keyword evidence="3" id="KW-0442">Lipid degradation</keyword>
<feature type="region of interest" description="Disordered" evidence="5">
    <location>
        <begin position="1"/>
        <end position="39"/>
    </location>
</feature>
<dbReference type="InterPro" id="IPR029058">
    <property type="entry name" value="AB_hydrolase_fold"/>
</dbReference>
<keyword evidence="2 6" id="KW-0378">Hydrolase</keyword>
<organism evidence="6 7">
    <name type="scientific">Daedalea quercina L-15889</name>
    <dbReference type="NCBI Taxonomy" id="1314783"/>
    <lineage>
        <taxon>Eukaryota</taxon>
        <taxon>Fungi</taxon>
        <taxon>Dikarya</taxon>
        <taxon>Basidiomycota</taxon>
        <taxon>Agaricomycotina</taxon>
        <taxon>Agaricomycetes</taxon>
        <taxon>Polyporales</taxon>
        <taxon>Fomitopsis</taxon>
    </lineage>
</organism>
<accession>A0A165PX18</accession>
<proteinExistence type="predicted"/>
<dbReference type="SUPFAM" id="SSF53474">
    <property type="entry name" value="alpha/beta-Hydrolases"/>
    <property type="match status" value="1"/>
</dbReference>
<dbReference type="PANTHER" id="PTHR10272">
    <property type="entry name" value="PLATELET-ACTIVATING FACTOR ACETYLHYDROLASE"/>
    <property type="match status" value="1"/>
</dbReference>
<dbReference type="EC" id="3.1.1.47" evidence="1"/>
<dbReference type="GO" id="GO:0016042">
    <property type="term" value="P:lipid catabolic process"/>
    <property type="evidence" value="ECO:0007669"/>
    <property type="project" value="UniProtKB-KW"/>
</dbReference>
<keyword evidence="4" id="KW-0443">Lipid metabolism</keyword>
<evidence type="ECO:0000256" key="1">
    <source>
        <dbReference type="ARBA" id="ARBA00013201"/>
    </source>
</evidence>
<dbReference type="GO" id="GO:0003847">
    <property type="term" value="F:1-alkyl-2-acetylglycerophosphocholine esterase activity"/>
    <property type="evidence" value="ECO:0007669"/>
    <property type="project" value="UniProtKB-EC"/>
</dbReference>
<evidence type="ECO:0000313" key="6">
    <source>
        <dbReference type="EMBL" id="KZT68727.1"/>
    </source>
</evidence>
<protein>
    <recommendedName>
        <fullName evidence="1">1-alkyl-2-acetylglycerophosphocholine esterase</fullName>
        <ecNumber evidence="1">3.1.1.47</ecNumber>
    </recommendedName>
</protein>